<keyword evidence="4" id="KW-0592">Phosphate transport</keyword>
<dbReference type="AlphaFoldDB" id="A0A109D8H8"/>
<dbReference type="GO" id="GO:0006817">
    <property type="term" value="P:phosphate ion transport"/>
    <property type="evidence" value="ECO:0007669"/>
    <property type="project" value="UniProtKB-UniRule"/>
</dbReference>
<gene>
    <name evidence="6" type="ORF">APQ14_09865</name>
</gene>
<dbReference type="InterPro" id="IPR024370">
    <property type="entry name" value="PBP_domain"/>
</dbReference>
<dbReference type="EMBL" id="LMXU01000021">
    <property type="protein sequence ID" value="KWU00821.1"/>
    <property type="molecule type" value="Genomic_DNA"/>
</dbReference>
<dbReference type="GO" id="GO:0005576">
    <property type="term" value="C:extracellular region"/>
    <property type="evidence" value="ECO:0007669"/>
    <property type="project" value="UniProtKB-SubCell"/>
</dbReference>
<keyword evidence="7" id="KW-1185">Reference proteome</keyword>
<keyword evidence="3 4" id="KW-0732">Signal</keyword>
<dbReference type="InterPro" id="IPR011862">
    <property type="entry name" value="Phos-bd"/>
</dbReference>
<evidence type="ECO:0000256" key="4">
    <source>
        <dbReference type="RuleBase" id="RU367119"/>
    </source>
</evidence>
<dbReference type="Gene3D" id="3.40.190.10">
    <property type="entry name" value="Periplasmic binding protein-like II"/>
    <property type="match status" value="2"/>
</dbReference>
<keyword evidence="4" id="KW-0964">Secreted</keyword>
<dbReference type="PANTHER" id="PTHR30570">
    <property type="entry name" value="PERIPLASMIC PHOSPHATE BINDING COMPONENT OF PHOSPHATE ABC TRANSPORTER"/>
    <property type="match status" value="1"/>
</dbReference>
<feature type="signal peptide" evidence="4">
    <location>
        <begin position="1"/>
        <end position="26"/>
    </location>
</feature>
<comment type="caution">
    <text evidence="6">The sequence shown here is derived from an EMBL/GenBank/DDBJ whole genome shotgun (WGS) entry which is preliminary data.</text>
</comment>
<dbReference type="NCBIfam" id="TIGR02136">
    <property type="entry name" value="ptsS_2"/>
    <property type="match status" value="1"/>
</dbReference>
<dbReference type="InterPro" id="IPR050811">
    <property type="entry name" value="Phosphate_ABC_transporter"/>
</dbReference>
<evidence type="ECO:0000259" key="5">
    <source>
        <dbReference type="Pfam" id="PF12849"/>
    </source>
</evidence>
<dbReference type="CDD" id="cd13653">
    <property type="entry name" value="PBP2_phosphate_like_1"/>
    <property type="match status" value="1"/>
</dbReference>
<dbReference type="GO" id="GO:0007155">
    <property type="term" value="P:cell adhesion"/>
    <property type="evidence" value="ECO:0007669"/>
    <property type="project" value="UniProtKB-UniRule"/>
</dbReference>
<evidence type="ECO:0000256" key="3">
    <source>
        <dbReference type="ARBA" id="ARBA00022729"/>
    </source>
</evidence>
<dbReference type="RefSeq" id="WP_060468431.1">
    <property type="nucleotide sequence ID" value="NZ_AP025514.1"/>
</dbReference>
<protein>
    <recommendedName>
        <fullName evidence="4">Phosphate-binding protein</fullName>
    </recommendedName>
</protein>
<organism evidence="6 7">
    <name type="scientific">Vibrio toranzoniae</name>
    <dbReference type="NCBI Taxonomy" id="1194427"/>
    <lineage>
        <taxon>Bacteria</taxon>
        <taxon>Pseudomonadati</taxon>
        <taxon>Pseudomonadota</taxon>
        <taxon>Gammaproteobacteria</taxon>
        <taxon>Vibrionales</taxon>
        <taxon>Vibrionaceae</taxon>
        <taxon>Vibrio</taxon>
    </lineage>
</organism>
<dbReference type="Proteomes" id="UP000057389">
    <property type="component" value="Unassembled WGS sequence"/>
</dbReference>
<dbReference type="PANTHER" id="PTHR30570:SF6">
    <property type="entry name" value="PHOSPHATE-BINDING PROTEIN PSTS"/>
    <property type="match status" value="1"/>
</dbReference>
<dbReference type="Pfam" id="PF12849">
    <property type="entry name" value="PBP_like_2"/>
    <property type="match status" value="1"/>
</dbReference>
<dbReference type="SUPFAM" id="SSF53850">
    <property type="entry name" value="Periplasmic binding protein-like II"/>
    <property type="match status" value="1"/>
</dbReference>
<sequence>MSCLVRRVRFLVSSLLAFALVHTAYAEQSVKPLPDYSKVPGISGSLLSVGSDTLAGMTTLWVEEFKSYYPNVNAQVQASGSATAPPALTEGTAHLGPMSRPMRLREIEAFEREHGYKPTALRVAIDAIGVFVHKDNPIKGLNFRQIDGIFSETLRCGGVRNIENWRELGIKQPWAKHRFQLFGRNSVSGTYGYFKQNALCGGDFKNRVNEQPGSASVVQSVALSISGIGYTGIGYRVAGVRQVPVVKTGDQYVHATRENILSGAYPLSRFLYVYVNKHPNKPLSPVEQEFLTFIFSKQGQELVEKDGYVSIPHEYAKQELAKVGL</sequence>
<reference evidence="6 7" key="1">
    <citation type="submission" date="2015-11" db="EMBL/GenBank/DDBJ databases">
        <title>Draft WGS of Vibrio toranzoniae.</title>
        <authorList>
            <person name="Lasa A."/>
            <person name="Romalde J.L."/>
        </authorList>
    </citation>
    <scope>NUCLEOTIDE SEQUENCE [LARGE SCALE GENOMIC DNA]</scope>
    <source>
        <strain evidence="6 7">Vb 10.8</strain>
    </source>
</reference>
<accession>A0A109D8H8</accession>
<dbReference type="GeneID" id="300177595"/>
<evidence type="ECO:0000256" key="1">
    <source>
        <dbReference type="ARBA" id="ARBA00008725"/>
    </source>
</evidence>
<comment type="subcellular location">
    <subcellularLocation>
        <location evidence="4">Periplasm</location>
    </subcellularLocation>
    <subcellularLocation>
        <location evidence="4">Secreted</location>
    </subcellularLocation>
</comment>
<dbReference type="GO" id="GO:0042597">
    <property type="term" value="C:periplasmic space"/>
    <property type="evidence" value="ECO:0007669"/>
    <property type="project" value="UniProtKB-SubCell"/>
</dbReference>
<comment type="function">
    <text evidence="4">Involved in the system for phosphate transport across the cytoplasmic membrane.</text>
</comment>
<keyword evidence="2 4" id="KW-0813">Transport</keyword>
<evidence type="ECO:0000256" key="2">
    <source>
        <dbReference type="ARBA" id="ARBA00022448"/>
    </source>
</evidence>
<keyword evidence="4" id="KW-0574">Periplasm</keyword>
<proteinExistence type="inferred from homology"/>
<dbReference type="OrthoDB" id="9765713at2"/>
<feature type="chain" id="PRO_5027160008" description="Phosphate-binding protein" evidence="4">
    <location>
        <begin position="27"/>
        <end position="325"/>
    </location>
</feature>
<comment type="similarity">
    <text evidence="1 4">Belongs to the PstS family.</text>
</comment>
<feature type="domain" description="PBP" evidence="5">
    <location>
        <begin position="43"/>
        <end position="297"/>
    </location>
</feature>
<dbReference type="GO" id="GO:0042301">
    <property type="term" value="F:phosphate ion binding"/>
    <property type="evidence" value="ECO:0007669"/>
    <property type="project" value="UniProtKB-UniRule"/>
</dbReference>
<evidence type="ECO:0000313" key="6">
    <source>
        <dbReference type="EMBL" id="KWU00821.1"/>
    </source>
</evidence>
<evidence type="ECO:0000313" key="7">
    <source>
        <dbReference type="Proteomes" id="UP000057389"/>
    </source>
</evidence>
<name>A0A109D8H8_9VIBR</name>